<dbReference type="EMBL" id="MN740683">
    <property type="protein sequence ID" value="QHS80484.1"/>
    <property type="molecule type" value="Genomic_DNA"/>
</dbReference>
<evidence type="ECO:0000313" key="2">
    <source>
        <dbReference type="EMBL" id="QHT94899.1"/>
    </source>
</evidence>
<dbReference type="EMBL" id="MN740232">
    <property type="protein sequence ID" value="QHT94899.1"/>
    <property type="molecule type" value="Genomic_DNA"/>
</dbReference>
<evidence type="ECO:0000313" key="1">
    <source>
        <dbReference type="EMBL" id="QHS80484.1"/>
    </source>
</evidence>
<reference evidence="2" key="1">
    <citation type="journal article" date="2020" name="Nature">
        <title>Giant virus diversity and host interactions through global metagenomics.</title>
        <authorList>
            <person name="Schulz F."/>
            <person name="Roux S."/>
            <person name="Paez-Espino D."/>
            <person name="Jungbluth S."/>
            <person name="Walsh D.A."/>
            <person name="Denef V.J."/>
            <person name="McMahon K.D."/>
            <person name="Konstantinidis K.T."/>
            <person name="Eloe-Fadrosh E.A."/>
            <person name="Kyrpides N.C."/>
            <person name="Woyke T."/>
        </authorList>
    </citation>
    <scope>NUCLEOTIDE SEQUENCE</scope>
    <source>
        <strain evidence="2">GVMAG-M-3300024261-37</strain>
        <strain evidence="1">GVMAG-S-1039698-54</strain>
    </source>
</reference>
<name>A0A6C0IQ20_9ZZZZ</name>
<protein>
    <submittedName>
        <fullName evidence="2">Uncharacterized protein</fullName>
    </submittedName>
</protein>
<dbReference type="AlphaFoldDB" id="A0A6C0IQ20"/>
<sequence length="236" mass="26588">MNLYNSRKFRVYRRNATSAVGNMNTGLPKSTKSKACVSSGNCNTMKHGRESLYTQILPTNKLFVNSDNCGRSQKKLIRSGMQPKKGNKYCYDYNDYLKNKRKKTFAQKIPSSMPQVGQSNTFGHGGSCGLNDNCNENVTHYKPNNLNYRQQGAVDSSSRIDRLRYNTIVGSDRCDNDNTKCNGKYASSFSRFVEYKGLFNTNHPEPCNTQIKARRKSMGAFNKSCKVEPPPANNLP</sequence>
<proteinExistence type="predicted"/>
<accession>A0A6C0IQ20</accession>
<organism evidence="2">
    <name type="scientific">viral metagenome</name>
    <dbReference type="NCBI Taxonomy" id="1070528"/>
    <lineage>
        <taxon>unclassified sequences</taxon>
        <taxon>metagenomes</taxon>
        <taxon>organismal metagenomes</taxon>
    </lineage>
</organism>